<protein>
    <recommendedName>
        <fullName evidence="5">RelE/StbE replicon stabilization toxin</fullName>
    </recommendedName>
</protein>
<evidence type="ECO:0000313" key="3">
    <source>
        <dbReference type="EMBL" id="KXO10953.1"/>
    </source>
</evidence>
<dbReference type="AlphaFoldDB" id="A0A137SET9"/>
<evidence type="ECO:0000256" key="1">
    <source>
        <dbReference type="ARBA" id="ARBA00006226"/>
    </source>
</evidence>
<dbReference type="PATRIC" id="fig|1306954.6.peg.2956"/>
<keyword evidence="4" id="KW-1185">Reference proteome</keyword>
<dbReference type="Pfam" id="PF05016">
    <property type="entry name" value="ParE_toxin"/>
    <property type="match status" value="1"/>
</dbReference>
<evidence type="ECO:0000256" key="2">
    <source>
        <dbReference type="ARBA" id="ARBA00022649"/>
    </source>
</evidence>
<dbReference type="InterPro" id="IPR007712">
    <property type="entry name" value="RelE/ParE_toxin"/>
</dbReference>
<dbReference type="InterPro" id="IPR035093">
    <property type="entry name" value="RelE/ParE_toxin_dom_sf"/>
</dbReference>
<dbReference type="PANTHER" id="PTHR35601">
    <property type="entry name" value="TOXIN RELE"/>
    <property type="match status" value="1"/>
</dbReference>
<accession>A0A137SET9</accession>
<name>A0A137SET9_9GAMM</name>
<comment type="caution">
    <text evidence="3">The sequence shown here is derived from an EMBL/GenBank/DDBJ whole genome shotgun (WGS) entry which is preliminary data.</text>
</comment>
<dbReference type="EMBL" id="LOCO01000004">
    <property type="protein sequence ID" value="KXO10953.1"/>
    <property type="molecule type" value="Genomic_DNA"/>
</dbReference>
<keyword evidence="2" id="KW-1277">Toxin-antitoxin system</keyword>
<evidence type="ECO:0008006" key="5">
    <source>
        <dbReference type="Google" id="ProtNLM"/>
    </source>
</evidence>
<dbReference type="RefSeq" id="WP_061331498.1">
    <property type="nucleotide sequence ID" value="NZ_LOCO01000004.1"/>
</dbReference>
<dbReference type="PANTHER" id="PTHR35601:SF1">
    <property type="entry name" value="TOXIN RELE"/>
    <property type="match status" value="1"/>
</dbReference>
<dbReference type="Gene3D" id="3.30.2310.20">
    <property type="entry name" value="RelE-like"/>
    <property type="match status" value="1"/>
</dbReference>
<sequence>MYKLTYKKSALKALQKIPKAQALKMHQELTAMAQAPYAYKGDWKPMKGQPFWRLRRGSYRAICSIDNGELVVLVLKVGARGDVYK</sequence>
<gene>
    <name evidence="3" type="ORF">J122_1079</name>
</gene>
<comment type="similarity">
    <text evidence="1">Belongs to the RelE toxin family.</text>
</comment>
<organism evidence="3 4">
    <name type="scientific">Marinobacter excellens LAMA 842</name>
    <dbReference type="NCBI Taxonomy" id="1306954"/>
    <lineage>
        <taxon>Bacteria</taxon>
        <taxon>Pseudomonadati</taxon>
        <taxon>Pseudomonadota</taxon>
        <taxon>Gammaproteobacteria</taxon>
        <taxon>Pseudomonadales</taxon>
        <taxon>Marinobacteraceae</taxon>
        <taxon>Marinobacter</taxon>
    </lineage>
</organism>
<evidence type="ECO:0000313" key="4">
    <source>
        <dbReference type="Proteomes" id="UP000070282"/>
    </source>
</evidence>
<reference evidence="4" key="1">
    <citation type="submission" date="2015-12" db="EMBL/GenBank/DDBJ databases">
        <authorList>
            <person name="Lima A."/>
            <person name="Farahani Zayas N."/>
            <person name="Castro Da Silva M.A."/>
            <person name="Cabral A."/>
            <person name="Pessatti M.L."/>
        </authorList>
    </citation>
    <scope>NUCLEOTIDE SEQUENCE [LARGE SCALE GENOMIC DNA]</scope>
    <source>
        <strain evidence="4">LAMA 842</strain>
    </source>
</reference>
<dbReference type="SUPFAM" id="SSF143011">
    <property type="entry name" value="RelE-like"/>
    <property type="match status" value="1"/>
</dbReference>
<proteinExistence type="inferred from homology"/>
<dbReference type="Proteomes" id="UP000070282">
    <property type="component" value="Unassembled WGS sequence"/>
</dbReference>